<reference evidence="3" key="1">
    <citation type="journal article" date="2013" name="Science">
        <title>The Amborella genome and the evolution of flowering plants.</title>
        <authorList>
            <consortium name="Amborella Genome Project"/>
        </authorList>
    </citation>
    <scope>NUCLEOTIDE SEQUENCE [LARGE SCALE GENOMIC DNA]</scope>
</reference>
<keyword evidence="3" id="KW-1185">Reference proteome</keyword>
<keyword evidence="1" id="KW-0732">Signal</keyword>
<sequence length="104" mass="11887">MILLLNFFFLYRSRVADGWLDGKLIFTGGWLDRVLAASGRQVLDECVGEETWWNETLWTGASVERDFLDWSVGGARQVENLYCSCWDRWRIFTVAVGTGGESLT</sequence>
<dbReference type="AlphaFoldDB" id="W1PVT6"/>
<feature type="chain" id="PRO_5004807674" description="Secreted protein" evidence="1">
    <location>
        <begin position="19"/>
        <end position="104"/>
    </location>
</feature>
<protein>
    <recommendedName>
        <fullName evidence="4">Secreted protein</fullName>
    </recommendedName>
</protein>
<evidence type="ECO:0008006" key="4">
    <source>
        <dbReference type="Google" id="ProtNLM"/>
    </source>
</evidence>
<gene>
    <name evidence="2" type="ORF">AMTR_s00021p00249790</name>
</gene>
<feature type="signal peptide" evidence="1">
    <location>
        <begin position="1"/>
        <end position="18"/>
    </location>
</feature>
<dbReference type="EMBL" id="KI392560">
    <property type="protein sequence ID" value="ERN14142.1"/>
    <property type="molecule type" value="Genomic_DNA"/>
</dbReference>
<dbReference type="HOGENOM" id="CLU_2253705_0_0_1"/>
<proteinExistence type="predicted"/>
<dbReference type="Gramene" id="ERN14142">
    <property type="protein sequence ID" value="ERN14142"/>
    <property type="gene ID" value="AMTR_s00021p00249790"/>
</dbReference>
<accession>W1PVT6</accession>
<organism evidence="2 3">
    <name type="scientific">Amborella trichopoda</name>
    <dbReference type="NCBI Taxonomy" id="13333"/>
    <lineage>
        <taxon>Eukaryota</taxon>
        <taxon>Viridiplantae</taxon>
        <taxon>Streptophyta</taxon>
        <taxon>Embryophyta</taxon>
        <taxon>Tracheophyta</taxon>
        <taxon>Spermatophyta</taxon>
        <taxon>Magnoliopsida</taxon>
        <taxon>Amborellales</taxon>
        <taxon>Amborellaceae</taxon>
        <taxon>Amborella</taxon>
    </lineage>
</organism>
<evidence type="ECO:0000256" key="1">
    <source>
        <dbReference type="SAM" id="SignalP"/>
    </source>
</evidence>
<name>W1PVT6_AMBTC</name>
<evidence type="ECO:0000313" key="3">
    <source>
        <dbReference type="Proteomes" id="UP000017836"/>
    </source>
</evidence>
<dbReference type="Proteomes" id="UP000017836">
    <property type="component" value="Unassembled WGS sequence"/>
</dbReference>
<evidence type="ECO:0000313" key="2">
    <source>
        <dbReference type="EMBL" id="ERN14142.1"/>
    </source>
</evidence>